<proteinExistence type="predicted"/>
<feature type="region of interest" description="Disordered" evidence="1">
    <location>
        <begin position="128"/>
        <end position="182"/>
    </location>
</feature>
<name>A0A7I4XVM6_HAECO</name>
<protein>
    <submittedName>
        <fullName evidence="4">Uncharacterized protein</fullName>
    </submittedName>
</protein>
<keyword evidence="2" id="KW-0472">Membrane</keyword>
<evidence type="ECO:0000256" key="1">
    <source>
        <dbReference type="SAM" id="MobiDB-lite"/>
    </source>
</evidence>
<dbReference type="Proteomes" id="UP000025227">
    <property type="component" value="Unplaced"/>
</dbReference>
<keyword evidence="2" id="KW-0812">Transmembrane</keyword>
<evidence type="ECO:0000313" key="3">
    <source>
        <dbReference type="Proteomes" id="UP000025227"/>
    </source>
</evidence>
<feature type="compositionally biased region" description="Basic residues" evidence="1">
    <location>
        <begin position="79"/>
        <end position="96"/>
    </location>
</feature>
<keyword evidence="2" id="KW-1133">Transmembrane helix</keyword>
<dbReference type="AlphaFoldDB" id="A0A7I4XVM6"/>
<accession>A0A7I4XVM6</accession>
<dbReference type="OrthoDB" id="10393476at2759"/>
<feature type="transmembrane region" description="Helical" evidence="2">
    <location>
        <begin position="33"/>
        <end position="57"/>
    </location>
</feature>
<keyword evidence="3" id="KW-1185">Reference proteome</keyword>
<feature type="region of interest" description="Disordered" evidence="1">
    <location>
        <begin position="77"/>
        <end position="101"/>
    </location>
</feature>
<reference evidence="4" key="1">
    <citation type="submission" date="2020-12" db="UniProtKB">
        <authorList>
            <consortium name="WormBaseParasite"/>
        </authorList>
    </citation>
    <scope>IDENTIFICATION</scope>
    <source>
        <strain evidence="4">MHco3</strain>
    </source>
</reference>
<evidence type="ECO:0000313" key="4">
    <source>
        <dbReference type="WBParaSite" id="HCON_00012510-00001"/>
    </source>
</evidence>
<organism evidence="3 4">
    <name type="scientific">Haemonchus contortus</name>
    <name type="common">Barber pole worm</name>
    <dbReference type="NCBI Taxonomy" id="6289"/>
    <lineage>
        <taxon>Eukaryota</taxon>
        <taxon>Metazoa</taxon>
        <taxon>Ecdysozoa</taxon>
        <taxon>Nematoda</taxon>
        <taxon>Chromadorea</taxon>
        <taxon>Rhabditida</taxon>
        <taxon>Rhabditina</taxon>
        <taxon>Rhabditomorpha</taxon>
        <taxon>Strongyloidea</taxon>
        <taxon>Trichostrongylidae</taxon>
        <taxon>Haemonchus</taxon>
    </lineage>
</organism>
<dbReference type="WBParaSite" id="HCON_00012510-00001">
    <property type="protein sequence ID" value="HCON_00012510-00001"/>
    <property type="gene ID" value="HCON_00012510"/>
</dbReference>
<sequence length="182" mass="20029">MATSSATSAVGALTTLAADSTTKEPGIDDRTMTIIIIAIVAVLVILCAVGIVIGFIIERKRSKEKMRLYKEMIKDEKRHERKRKMKKKTKMKKKKRAEFEQSMKVMKAHQEEGIKKVLQDYLAAQTQTMTVEDSERNVEMPSGRGHASNGESVNASGATPAAPTPRNLGQVPIESAQEGTDK</sequence>
<evidence type="ECO:0000256" key="2">
    <source>
        <dbReference type="SAM" id="Phobius"/>
    </source>
</evidence>